<dbReference type="InterPro" id="IPR011010">
    <property type="entry name" value="DNA_brk_join_enz"/>
</dbReference>
<evidence type="ECO:0000313" key="2">
    <source>
        <dbReference type="EMBL" id="GAH62937.1"/>
    </source>
</evidence>
<dbReference type="GO" id="GO:0015074">
    <property type="term" value="P:DNA integration"/>
    <property type="evidence" value="ECO:0007669"/>
    <property type="project" value="InterPro"/>
</dbReference>
<accession>X1H0J2</accession>
<comment type="caution">
    <text evidence="2">The sequence shown here is derived from an EMBL/GenBank/DDBJ whole genome shotgun (WGS) entry which is preliminary data.</text>
</comment>
<dbReference type="GO" id="GO:0006310">
    <property type="term" value="P:DNA recombination"/>
    <property type="evidence" value="ECO:0007669"/>
    <property type="project" value="UniProtKB-KW"/>
</dbReference>
<feature type="non-terminal residue" evidence="2">
    <location>
        <position position="1"/>
    </location>
</feature>
<dbReference type="SUPFAM" id="SSF56349">
    <property type="entry name" value="DNA breaking-rejoining enzymes"/>
    <property type="match status" value="1"/>
</dbReference>
<name>X1H0J2_9ZZZZ</name>
<keyword evidence="1" id="KW-0233">DNA recombination</keyword>
<gene>
    <name evidence="2" type="ORF">S03H2_48200</name>
</gene>
<organism evidence="2">
    <name type="scientific">marine sediment metagenome</name>
    <dbReference type="NCBI Taxonomy" id="412755"/>
    <lineage>
        <taxon>unclassified sequences</taxon>
        <taxon>metagenomes</taxon>
        <taxon>ecological metagenomes</taxon>
    </lineage>
</organism>
<evidence type="ECO:0000256" key="1">
    <source>
        <dbReference type="ARBA" id="ARBA00023172"/>
    </source>
</evidence>
<protein>
    <recommendedName>
        <fullName evidence="3">Tyr recombinase domain-containing protein</fullName>
    </recommendedName>
</protein>
<dbReference type="InterPro" id="IPR013762">
    <property type="entry name" value="Integrase-like_cat_sf"/>
</dbReference>
<dbReference type="GO" id="GO:0003677">
    <property type="term" value="F:DNA binding"/>
    <property type="evidence" value="ECO:0007669"/>
    <property type="project" value="InterPro"/>
</dbReference>
<evidence type="ECO:0008006" key="3">
    <source>
        <dbReference type="Google" id="ProtNLM"/>
    </source>
</evidence>
<sequence length="199" mass="22475">RPEATEVIGKPPFTKEEVIKLISKREEYTHNECFYLALATIYCPRRIELARITGKSIKDNTIHIETAKKGRKITHLIPDEIMPIIKAYKPGEKNVSTLSATFHRICVKGLGKVKPGYGFHSFRTTNSTLIPIGLAKADKPLTLWGEFMGWSKKSIGAAFFGTPMAGVYGRPEIVSSDPFYVDREIFTVHPFLKLWVLNH</sequence>
<reference evidence="2" key="1">
    <citation type="journal article" date="2014" name="Front. Microbiol.">
        <title>High frequency of phylogenetically diverse reductive dehalogenase-homologous genes in deep subseafloor sedimentary metagenomes.</title>
        <authorList>
            <person name="Kawai M."/>
            <person name="Futagami T."/>
            <person name="Toyoda A."/>
            <person name="Takaki Y."/>
            <person name="Nishi S."/>
            <person name="Hori S."/>
            <person name="Arai W."/>
            <person name="Tsubouchi T."/>
            <person name="Morono Y."/>
            <person name="Uchiyama I."/>
            <person name="Ito T."/>
            <person name="Fujiyama A."/>
            <person name="Inagaki F."/>
            <person name="Takami H."/>
        </authorList>
    </citation>
    <scope>NUCLEOTIDE SEQUENCE</scope>
    <source>
        <strain evidence="2">Expedition CK06-06</strain>
    </source>
</reference>
<dbReference type="Gene3D" id="1.10.443.10">
    <property type="entry name" value="Intergrase catalytic core"/>
    <property type="match status" value="1"/>
</dbReference>
<dbReference type="EMBL" id="BARU01030366">
    <property type="protein sequence ID" value="GAH62937.1"/>
    <property type="molecule type" value="Genomic_DNA"/>
</dbReference>
<proteinExistence type="predicted"/>
<dbReference type="AlphaFoldDB" id="X1H0J2"/>